<protein>
    <submittedName>
        <fullName evidence="2">Histidine phosphatase family protein</fullName>
    </submittedName>
</protein>
<dbReference type="CDD" id="cd07040">
    <property type="entry name" value="HP"/>
    <property type="match status" value="1"/>
</dbReference>
<dbReference type="InterPro" id="IPR029033">
    <property type="entry name" value="His_PPase_superfam"/>
</dbReference>
<proteinExistence type="predicted"/>
<dbReference type="RefSeq" id="WP_425346153.1">
    <property type="nucleotide sequence ID" value="NZ_JBGUBD010000007.1"/>
</dbReference>
<reference evidence="2 3" key="1">
    <citation type="submission" date="2024-08" db="EMBL/GenBank/DDBJ databases">
        <title>Whole-genome sequencing of halo(alkali)philic microorganisms from hypersaline lakes.</title>
        <authorList>
            <person name="Sorokin D.Y."/>
            <person name="Merkel A.Y."/>
            <person name="Messina E."/>
            <person name="Yakimov M."/>
        </authorList>
    </citation>
    <scope>NUCLEOTIDE SEQUENCE [LARGE SCALE GENOMIC DNA]</scope>
    <source>
        <strain evidence="2 3">AB-hyl4</strain>
    </source>
</reference>
<dbReference type="SUPFAM" id="SSF53254">
    <property type="entry name" value="Phosphoglycerate mutase-like"/>
    <property type="match status" value="1"/>
</dbReference>
<keyword evidence="3" id="KW-1185">Reference proteome</keyword>
<accession>A0ABV4U9N7</accession>
<gene>
    <name evidence="2" type="ORF">ACERK3_13140</name>
</gene>
<organism evidence="2 3">
    <name type="scientific">Natronomicrosphaera hydrolytica</name>
    <dbReference type="NCBI Taxonomy" id="3242702"/>
    <lineage>
        <taxon>Bacteria</taxon>
        <taxon>Pseudomonadati</taxon>
        <taxon>Planctomycetota</taxon>
        <taxon>Phycisphaerae</taxon>
        <taxon>Phycisphaerales</taxon>
        <taxon>Phycisphaeraceae</taxon>
        <taxon>Natronomicrosphaera</taxon>
    </lineage>
</organism>
<keyword evidence="1" id="KW-0812">Transmembrane</keyword>
<name>A0ABV4U9N7_9BACT</name>
<comment type="caution">
    <text evidence="2">The sequence shown here is derived from an EMBL/GenBank/DDBJ whole genome shotgun (WGS) entry which is preliminary data.</text>
</comment>
<keyword evidence="1" id="KW-1133">Transmembrane helix</keyword>
<feature type="transmembrane region" description="Helical" evidence="1">
    <location>
        <begin position="158"/>
        <end position="188"/>
    </location>
</feature>
<evidence type="ECO:0000313" key="3">
    <source>
        <dbReference type="Proteomes" id="UP001575105"/>
    </source>
</evidence>
<keyword evidence="1" id="KW-0472">Membrane</keyword>
<evidence type="ECO:0000256" key="1">
    <source>
        <dbReference type="SAM" id="Phobius"/>
    </source>
</evidence>
<dbReference type="Pfam" id="PF00300">
    <property type="entry name" value="His_Phos_1"/>
    <property type="match status" value="1"/>
</dbReference>
<dbReference type="SMART" id="SM00855">
    <property type="entry name" value="PGAM"/>
    <property type="match status" value="1"/>
</dbReference>
<dbReference type="EMBL" id="JBGUBD010000007">
    <property type="protein sequence ID" value="MFA9479229.1"/>
    <property type="molecule type" value="Genomic_DNA"/>
</dbReference>
<sequence>MRLYIIRHADPDYANDTITTHGHAEARALADRLRDVKIDHLYTSPLGRARATAKYTADLKNQEPKVLEWTAERGHWRVEQPHDAGADVCLWDIHGHRVRACEPLPQQHDWHTIAPFDNPLFREEYDEICQQSDELLATHGYVHDKGVYRIERSNRDSLAVFCHGGLGLIWLAHLLALPLPSVFVGFFLPPTSVTTILFDERNNDVAVPRCIGMGDLSHLYAAGLHNVRMPVGIKANYE</sequence>
<dbReference type="Proteomes" id="UP001575105">
    <property type="component" value="Unassembled WGS sequence"/>
</dbReference>
<evidence type="ECO:0000313" key="2">
    <source>
        <dbReference type="EMBL" id="MFA9479229.1"/>
    </source>
</evidence>
<dbReference type="Gene3D" id="3.40.50.1240">
    <property type="entry name" value="Phosphoglycerate mutase-like"/>
    <property type="match status" value="1"/>
</dbReference>
<dbReference type="InterPro" id="IPR013078">
    <property type="entry name" value="His_Pase_superF_clade-1"/>
</dbReference>